<protein>
    <submittedName>
        <fullName evidence="2">AAA domain-containing protein</fullName>
    </submittedName>
</protein>
<evidence type="ECO:0000313" key="2">
    <source>
        <dbReference type="EMBL" id="TCP14218.1"/>
    </source>
</evidence>
<dbReference type="OrthoDB" id="9815116at2"/>
<accession>A0A4R2N2W9</accession>
<dbReference type="SUPFAM" id="SSF52540">
    <property type="entry name" value="P-loop containing nucleoside triphosphate hydrolases"/>
    <property type="match status" value="1"/>
</dbReference>
<keyword evidence="3" id="KW-1185">Reference proteome</keyword>
<dbReference type="Proteomes" id="UP000294841">
    <property type="component" value="Unassembled WGS sequence"/>
</dbReference>
<reference evidence="2 3" key="1">
    <citation type="submission" date="2019-03" db="EMBL/GenBank/DDBJ databases">
        <title>Genomic Encyclopedia of Type Strains, Phase IV (KMG-IV): sequencing the most valuable type-strain genomes for metagenomic binning, comparative biology and taxonomic classification.</title>
        <authorList>
            <person name="Goeker M."/>
        </authorList>
    </citation>
    <scope>NUCLEOTIDE SEQUENCE [LARGE SCALE GENOMIC DNA]</scope>
    <source>
        <strain evidence="2 3">DSM 28231</strain>
    </source>
</reference>
<proteinExistence type="predicted"/>
<dbReference type="Gene3D" id="3.40.50.300">
    <property type="entry name" value="P-loop containing nucleotide triphosphate hydrolases"/>
    <property type="match status" value="1"/>
</dbReference>
<dbReference type="RefSeq" id="WP_132021917.1">
    <property type="nucleotide sequence ID" value="NZ_CP016605.1"/>
</dbReference>
<feature type="domain" description="CobQ/CobB/MinD/ParA nucleotide binding" evidence="1">
    <location>
        <begin position="7"/>
        <end position="35"/>
    </location>
</feature>
<dbReference type="AlphaFoldDB" id="A0A4R2N2W9"/>
<dbReference type="InterPro" id="IPR002586">
    <property type="entry name" value="CobQ/CobB/MinD/ParA_Nub-bd_dom"/>
</dbReference>
<comment type="caution">
    <text evidence="2">The sequence shown here is derived from an EMBL/GenBank/DDBJ whole genome shotgun (WGS) entry which is preliminary data.</text>
</comment>
<dbReference type="Pfam" id="PF01656">
    <property type="entry name" value="CbiA"/>
    <property type="match status" value="1"/>
</dbReference>
<sequence length="37" mass="3939">MSTAKIISFISTKGSVGKTSLTIHMAGYLASLGKKFY</sequence>
<dbReference type="EMBL" id="SLXI01000001">
    <property type="protein sequence ID" value="TCP14218.1"/>
    <property type="molecule type" value="Genomic_DNA"/>
</dbReference>
<name>A0A4R2N2W9_9PAST</name>
<organism evidence="2 3">
    <name type="scientific">Bisgaardia hudsonensis</name>
    <dbReference type="NCBI Taxonomy" id="109472"/>
    <lineage>
        <taxon>Bacteria</taxon>
        <taxon>Pseudomonadati</taxon>
        <taxon>Pseudomonadota</taxon>
        <taxon>Gammaproteobacteria</taxon>
        <taxon>Pasteurellales</taxon>
        <taxon>Pasteurellaceae</taxon>
        <taxon>Bisgaardia</taxon>
    </lineage>
</organism>
<evidence type="ECO:0000259" key="1">
    <source>
        <dbReference type="Pfam" id="PF01656"/>
    </source>
</evidence>
<gene>
    <name evidence="2" type="ORF">EV697_101355</name>
</gene>
<evidence type="ECO:0000313" key="3">
    <source>
        <dbReference type="Proteomes" id="UP000294841"/>
    </source>
</evidence>
<dbReference type="InterPro" id="IPR027417">
    <property type="entry name" value="P-loop_NTPase"/>
</dbReference>